<feature type="region of interest" description="Disordered" evidence="2">
    <location>
        <begin position="1"/>
        <end position="23"/>
    </location>
</feature>
<protein>
    <submittedName>
        <fullName evidence="3">Uncharacterized protein</fullName>
    </submittedName>
</protein>
<dbReference type="AlphaFoldDB" id="A0A3P7ICF7"/>
<name>A0A3P7ICF7_STRVU</name>
<proteinExistence type="predicted"/>
<keyword evidence="4" id="KW-1185">Reference proteome</keyword>
<organism evidence="3 4">
    <name type="scientific">Strongylus vulgaris</name>
    <name type="common">Blood worm</name>
    <dbReference type="NCBI Taxonomy" id="40348"/>
    <lineage>
        <taxon>Eukaryota</taxon>
        <taxon>Metazoa</taxon>
        <taxon>Ecdysozoa</taxon>
        <taxon>Nematoda</taxon>
        <taxon>Chromadorea</taxon>
        <taxon>Rhabditida</taxon>
        <taxon>Rhabditina</taxon>
        <taxon>Rhabditomorpha</taxon>
        <taxon>Strongyloidea</taxon>
        <taxon>Strongylidae</taxon>
        <taxon>Strongylus</taxon>
    </lineage>
</organism>
<feature type="coiled-coil region" evidence="1">
    <location>
        <begin position="57"/>
        <end position="137"/>
    </location>
</feature>
<evidence type="ECO:0000256" key="2">
    <source>
        <dbReference type="SAM" id="MobiDB-lite"/>
    </source>
</evidence>
<sequence length="190" mass="21974">MEQLHEKERELEEARSSSEGEEKINHLAAENVRLASEVLKAHSQAEKTLQAEKDLITKQFTEKLKTAQNERDKLATDMEALRAKMRVMESRIEDQKSSIEQAEKIRKDEVASVQAELDAVRKEKAKLKEEMENLRSNNNGNPVPPPRRTISNMSTYTYNTQTDFSEIEDVHRLRSEIDKYVLCVGFCFVF</sequence>
<dbReference type="OrthoDB" id="5832686at2759"/>
<keyword evidence="1" id="KW-0175">Coiled coil</keyword>
<evidence type="ECO:0000313" key="4">
    <source>
        <dbReference type="Proteomes" id="UP000270094"/>
    </source>
</evidence>
<dbReference type="Proteomes" id="UP000270094">
    <property type="component" value="Unassembled WGS sequence"/>
</dbReference>
<dbReference type="EMBL" id="UYYB01004881">
    <property type="protein sequence ID" value="VDM67206.1"/>
    <property type="molecule type" value="Genomic_DNA"/>
</dbReference>
<reference evidence="3 4" key="1">
    <citation type="submission" date="2018-11" db="EMBL/GenBank/DDBJ databases">
        <authorList>
            <consortium name="Pathogen Informatics"/>
        </authorList>
    </citation>
    <scope>NUCLEOTIDE SEQUENCE [LARGE SCALE GENOMIC DNA]</scope>
</reference>
<evidence type="ECO:0000256" key="1">
    <source>
        <dbReference type="SAM" id="Coils"/>
    </source>
</evidence>
<evidence type="ECO:0000313" key="3">
    <source>
        <dbReference type="EMBL" id="VDM67206.1"/>
    </source>
</evidence>
<accession>A0A3P7ICF7</accession>
<gene>
    <name evidence="3" type="ORF">SVUK_LOCUS2204</name>
</gene>